<feature type="region of interest" description="Disordered" evidence="2">
    <location>
        <begin position="102"/>
        <end position="275"/>
    </location>
</feature>
<feature type="compositionally biased region" description="Basic residues" evidence="2">
    <location>
        <begin position="1221"/>
        <end position="1235"/>
    </location>
</feature>
<feature type="coiled-coil region" evidence="1">
    <location>
        <begin position="630"/>
        <end position="711"/>
    </location>
</feature>
<sequence>MYTSQQANYKALPSSTRSRRVSSNFTPTVGTRPGLSQAAFKPNGSVVSNNSSNTSSVASGASGLSSALGSGPSSGGVTLQSWARSQYQLAQNSNYPQQLQFPQQQFQQFQPRSRIDVPESPSPQKTPTYQAHYQYSSQNAQQQQQQQQRAQSSSNNAVQFAKADYYDPYRDNSQGQTLALAERPQKQQQYQQQQYQQHQQQTPPSPLMRAVRHSRPTTPQSPAPPSAQSSNDSLRTPTKPTSLQQPRFFSPQAVRTPQQSEPARFKPRSSTATEDTAQLVAAKPIEADPLRPRALPAKPRVASMYASGGNSPSPVGLHVEVARTPQRASIQSASLVPTPSSARTQPTSGLAHAAIRDLVDMRAPLVHRQPERREPRVAERNERSELIDFIERRRAQTVAMDAPVQPKQAPSVSDESLLLLKPERSDSVSSKRSDSSERSFKRSTARLADLDVQAPGVNGSGISKYKHSSWYGMPGQNTDMLVARPEVVKNAVSAAAIDMSSGNKQSVGASSAALLLPPQSSRIVPRNRAQTLVSPTSPAETTATRSQPNAFARPPRHRTPSPNPYSRNPTAMSVAVQTMDTQPAKPTISRGVQVSFKTIHSDDAVLDLMRQMDSLRTGHANQITEYQEHVIDLELLSQDLQTEVDQLSAQLEAKEASHKKTIDEMRLKLEDTRQRVDRELGEVKNMHATKCNELSEQVTMLLDRCQKYRARLVQLGVTEDELLVMAAGSSKGGWVEIIPGQPPIEQQSIVDSAFIESQYVETRESSQEADYFRQLMDIEQSMENTTIALGFELKRTQAKYLQQAADFVREQMVRLQQPNGRSESQRISRSKSVAYSARQTDSDAPPMLPAVQPKPDFYAAQSDNDEPPTLPAVQPLSPVLSLTASLAQLGRPPVPPSAPTTAAADTVRSQPHRRIAGSLASEPPASSPKEPTPTVSSSLAGGSNSFATLPTHSPRPQDTAGLGIDRQMRGFDSEGRQSGLTRMVNPGVTRIRSSTITTVLQGSGSGSDSDSDSALSSPRTRRAHRSPLAAIASGFFASSQESMNTLTGSTDIDTQPPLLTSTLITPTKNQQSTKNNTIGFSTAPRKYDRPLTPTKSSTVHWPQQSRRSAVLDTADMTAEELLQSLKLPSTISSSRINGSLTSSPVMTPMGSLGRHSPLPRTASFTDIPCSPRRNRSSVADSQSSDLTLPPPASMQSIRFDPNAEISLNLGLDKPALSVNSTRRHRRGVVQRRRSRSVGTWDRATSSAIFASIDQQQ</sequence>
<feature type="compositionally biased region" description="Polar residues" evidence="2">
    <location>
        <begin position="231"/>
        <end position="261"/>
    </location>
</feature>
<feature type="compositionally biased region" description="Low complexity" evidence="2">
    <location>
        <begin position="43"/>
        <end position="77"/>
    </location>
</feature>
<feature type="region of interest" description="Disordered" evidence="2">
    <location>
        <begin position="400"/>
        <end position="442"/>
    </location>
</feature>
<organism evidence="3 4">
    <name type="scientific">Coemansia asiatica</name>
    <dbReference type="NCBI Taxonomy" id="1052880"/>
    <lineage>
        <taxon>Eukaryota</taxon>
        <taxon>Fungi</taxon>
        <taxon>Fungi incertae sedis</taxon>
        <taxon>Zoopagomycota</taxon>
        <taxon>Kickxellomycotina</taxon>
        <taxon>Kickxellomycetes</taxon>
        <taxon>Kickxellales</taxon>
        <taxon>Kickxellaceae</taxon>
        <taxon>Coemansia</taxon>
    </lineage>
</organism>
<evidence type="ECO:0000256" key="1">
    <source>
        <dbReference type="SAM" id="Coils"/>
    </source>
</evidence>
<reference evidence="3" key="1">
    <citation type="submission" date="2022-07" db="EMBL/GenBank/DDBJ databases">
        <title>Phylogenomic reconstructions and comparative analyses of Kickxellomycotina fungi.</title>
        <authorList>
            <person name="Reynolds N.K."/>
            <person name="Stajich J.E."/>
            <person name="Barry K."/>
            <person name="Grigoriev I.V."/>
            <person name="Crous P."/>
            <person name="Smith M.E."/>
        </authorList>
    </citation>
    <scope>NUCLEOTIDE SEQUENCE</scope>
    <source>
        <strain evidence="3">NBRC 105413</strain>
    </source>
</reference>
<dbReference type="EMBL" id="JANBOH010000181">
    <property type="protein sequence ID" value="KAJ1644240.1"/>
    <property type="molecule type" value="Genomic_DNA"/>
</dbReference>
<feature type="compositionally biased region" description="Polar residues" evidence="2">
    <location>
        <begin position="991"/>
        <end position="1001"/>
    </location>
</feature>
<evidence type="ECO:0000256" key="2">
    <source>
        <dbReference type="SAM" id="MobiDB-lite"/>
    </source>
</evidence>
<feature type="compositionally biased region" description="Basic and acidic residues" evidence="2">
    <location>
        <begin position="421"/>
        <end position="440"/>
    </location>
</feature>
<feature type="region of interest" description="Disordered" evidence="2">
    <location>
        <begin position="1"/>
        <end position="77"/>
    </location>
</feature>
<gene>
    <name evidence="3" type="ORF">LPJ64_004071</name>
</gene>
<feature type="compositionally biased region" description="Polar residues" evidence="2">
    <location>
        <begin position="1176"/>
        <end position="1186"/>
    </location>
</feature>
<feature type="region of interest" description="Disordered" evidence="2">
    <location>
        <begin position="1221"/>
        <end position="1240"/>
    </location>
</feature>
<feature type="compositionally biased region" description="Polar residues" evidence="2">
    <location>
        <begin position="1093"/>
        <end position="1107"/>
    </location>
</feature>
<keyword evidence="4" id="KW-1185">Reference proteome</keyword>
<name>A0A9W8CHM6_9FUNG</name>
<feature type="region of interest" description="Disordered" evidence="2">
    <location>
        <begin position="815"/>
        <end position="874"/>
    </location>
</feature>
<feature type="region of interest" description="Disordered" evidence="2">
    <location>
        <begin position="528"/>
        <end position="569"/>
    </location>
</feature>
<feature type="compositionally biased region" description="Polar residues" evidence="2">
    <location>
        <begin position="528"/>
        <end position="549"/>
    </location>
</feature>
<feature type="compositionally biased region" description="Low complexity" evidence="2">
    <location>
        <begin position="1006"/>
        <end position="1017"/>
    </location>
</feature>
<feature type="compositionally biased region" description="Low complexity" evidence="2">
    <location>
        <begin position="129"/>
        <end position="159"/>
    </location>
</feature>
<comment type="caution">
    <text evidence="3">The sequence shown here is derived from an EMBL/GenBank/DDBJ whole genome shotgun (WGS) entry which is preliminary data.</text>
</comment>
<feature type="compositionally biased region" description="Polar residues" evidence="2">
    <location>
        <begin position="1"/>
        <end position="29"/>
    </location>
</feature>
<dbReference type="Proteomes" id="UP001145021">
    <property type="component" value="Unassembled WGS sequence"/>
</dbReference>
<feature type="region of interest" description="Disordered" evidence="2">
    <location>
        <begin position="1132"/>
        <end position="1194"/>
    </location>
</feature>
<feature type="compositionally biased region" description="Polar residues" evidence="2">
    <location>
        <begin position="935"/>
        <end position="956"/>
    </location>
</feature>
<feature type="compositionally biased region" description="Basic and acidic residues" evidence="2">
    <location>
        <begin position="966"/>
        <end position="975"/>
    </location>
</feature>
<feature type="region of interest" description="Disordered" evidence="2">
    <location>
        <begin position="888"/>
        <end position="1026"/>
    </location>
</feature>
<evidence type="ECO:0000313" key="4">
    <source>
        <dbReference type="Proteomes" id="UP001145021"/>
    </source>
</evidence>
<feature type="region of interest" description="Disordered" evidence="2">
    <location>
        <begin position="1068"/>
        <end position="1108"/>
    </location>
</feature>
<keyword evidence="1" id="KW-0175">Coiled coil</keyword>
<feature type="compositionally biased region" description="Polar residues" evidence="2">
    <location>
        <begin position="815"/>
        <end position="839"/>
    </location>
</feature>
<evidence type="ECO:0000313" key="3">
    <source>
        <dbReference type="EMBL" id="KAJ1644240.1"/>
    </source>
</evidence>
<feature type="compositionally biased region" description="Polar residues" evidence="2">
    <location>
        <begin position="1068"/>
        <end position="1080"/>
    </location>
</feature>
<feature type="compositionally biased region" description="Low complexity" evidence="2">
    <location>
        <begin position="186"/>
        <end position="201"/>
    </location>
</feature>
<protein>
    <submittedName>
        <fullName evidence="3">Uncharacterized protein</fullName>
    </submittedName>
</protein>
<proteinExistence type="predicted"/>
<feature type="compositionally biased region" description="Polar residues" evidence="2">
    <location>
        <begin position="1132"/>
        <end position="1145"/>
    </location>
</feature>
<feature type="compositionally biased region" description="Low complexity" evidence="2">
    <location>
        <begin position="920"/>
        <end position="934"/>
    </location>
</feature>
<dbReference type="AlphaFoldDB" id="A0A9W8CHM6"/>
<accession>A0A9W8CHM6</accession>
<feature type="compositionally biased region" description="Low complexity" evidence="2">
    <location>
        <begin position="102"/>
        <end position="111"/>
    </location>
</feature>